<evidence type="ECO:0000313" key="2">
    <source>
        <dbReference type="EMBL" id="QKX50981.1"/>
    </source>
</evidence>
<name>A0A7H8QBU1_9BACL</name>
<dbReference type="Proteomes" id="UP000509222">
    <property type="component" value="Chromosome"/>
</dbReference>
<accession>A0A7H8QBU1</accession>
<sequence>MAKEKSLESEIGSYFSNLLRTNFGKGPTSVYVTIAEPFITVHFRGFISPMERVLINQKEHQRILETRDLMMDELKPDIMLELSKHLNNDVQELYADWNLEKETGMIISVLNGDDSEGSMPVPEDIDLEAFRGKIIEASNKAQKAPGSTTIYWLSDRTIVVRRTEILVEIEKALIKNGFEEQLKLAKRPLEHQMLLEVGIESVLNRSIAETFLDWNFEKDLGFTIFLLEPPKANET</sequence>
<evidence type="ECO:0000259" key="1">
    <source>
        <dbReference type="Pfam" id="PF10057"/>
    </source>
</evidence>
<organism evidence="2 3">
    <name type="scientific">Planococcus glaciei</name>
    <dbReference type="NCBI Taxonomy" id="459472"/>
    <lineage>
        <taxon>Bacteria</taxon>
        <taxon>Bacillati</taxon>
        <taxon>Bacillota</taxon>
        <taxon>Bacilli</taxon>
        <taxon>Bacillales</taxon>
        <taxon>Caryophanaceae</taxon>
        <taxon>Planococcus</taxon>
    </lineage>
</organism>
<evidence type="ECO:0000313" key="3">
    <source>
        <dbReference type="Proteomes" id="UP000509222"/>
    </source>
</evidence>
<dbReference type="Pfam" id="PF10057">
    <property type="entry name" value="MpsC"/>
    <property type="match status" value="2"/>
</dbReference>
<reference evidence="3" key="2">
    <citation type="submission" date="2020-06" db="EMBL/GenBank/DDBJ databases">
        <title>Isolation of Planomicrobium glaciei.</title>
        <authorList>
            <person name="Malisova L."/>
            <person name="Safrankova R."/>
            <person name="Jakubu V."/>
            <person name="Spanelova P."/>
        </authorList>
    </citation>
    <scope>NUCLEOTIDE SEQUENCE [LARGE SCALE GENOMIC DNA]</scope>
    <source>
        <strain evidence="3">NRL-ATB46093</strain>
    </source>
</reference>
<protein>
    <submittedName>
        <fullName evidence="2">DUF2294 family protein</fullName>
    </submittedName>
</protein>
<dbReference type="EMBL" id="CP051177">
    <property type="protein sequence ID" value="QKX50981.1"/>
    <property type="molecule type" value="Genomic_DNA"/>
</dbReference>
<keyword evidence="3" id="KW-1185">Reference proteome</keyword>
<feature type="domain" description="Na+-translocating membrane potential-generating system MpsC" evidence="1">
    <location>
        <begin position="139"/>
        <end position="228"/>
    </location>
</feature>
<gene>
    <name evidence="2" type="ORF">HF394_10510</name>
</gene>
<dbReference type="InterPro" id="IPR018745">
    <property type="entry name" value="MpsC"/>
</dbReference>
<dbReference type="RefSeq" id="WP_176294555.1">
    <property type="nucleotide sequence ID" value="NZ_CP051177.1"/>
</dbReference>
<dbReference type="AlphaFoldDB" id="A0A7H8QBU1"/>
<reference evidence="2 3" key="1">
    <citation type="submission" date="2020-04" db="EMBL/GenBank/DDBJ databases">
        <authorList>
            <person name="Pajer P."/>
            <person name="Broz P."/>
        </authorList>
    </citation>
    <scope>NUCLEOTIDE SEQUENCE [LARGE SCALE GENOMIC DNA]</scope>
    <source>
        <strain evidence="3">NRL-ATB46093</strain>
    </source>
</reference>
<proteinExistence type="predicted"/>
<feature type="domain" description="Na+-translocating membrane potential-generating system MpsC" evidence="1">
    <location>
        <begin position="4"/>
        <end position="111"/>
    </location>
</feature>